<accession>A0A5J5FA10</accession>
<dbReference type="Gene3D" id="2.30.30.140">
    <property type="match status" value="1"/>
</dbReference>
<dbReference type="InterPro" id="IPR016685">
    <property type="entry name" value="Silence_cplx_Nase-comp_TudorSN"/>
</dbReference>
<dbReference type="GO" id="GO:0004518">
    <property type="term" value="F:nuclease activity"/>
    <property type="evidence" value="ECO:0007669"/>
    <property type="project" value="TreeGrafter"/>
</dbReference>
<keyword evidence="10" id="KW-1185">Reference proteome</keyword>
<feature type="domain" description="TNase-like" evidence="8">
    <location>
        <begin position="162"/>
        <end position="303"/>
    </location>
</feature>
<evidence type="ECO:0000259" key="7">
    <source>
        <dbReference type="PROSITE" id="PS50304"/>
    </source>
</evidence>
<dbReference type="PIRSF" id="PIRSF017179">
    <property type="entry name" value="RISC-Tudor-SN"/>
    <property type="match status" value="1"/>
</dbReference>
<dbReference type="GO" id="GO:0031047">
    <property type="term" value="P:regulatory ncRNA-mediated gene silencing"/>
    <property type="evidence" value="ECO:0007669"/>
    <property type="project" value="UniProtKB-UniRule"/>
</dbReference>
<dbReference type="GO" id="GO:0031332">
    <property type="term" value="C:RNAi effector complex"/>
    <property type="evidence" value="ECO:0007669"/>
    <property type="project" value="InterPro"/>
</dbReference>
<comment type="subcellular location">
    <subcellularLocation>
        <location evidence="1 6">Cytoplasm</location>
    </subcellularLocation>
</comment>
<comment type="caution">
    <text evidence="9">The sequence shown here is derived from an EMBL/GenBank/DDBJ whole genome shotgun (WGS) entry which is preliminary data.</text>
</comment>
<evidence type="ECO:0000256" key="3">
    <source>
        <dbReference type="ARBA" id="ARBA00014651"/>
    </source>
</evidence>
<dbReference type="SUPFAM" id="SSF63748">
    <property type="entry name" value="Tudor/PWWP/MBT"/>
    <property type="match status" value="1"/>
</dbReference>
<dbReference type="FunFam" id="2.40.50.90:FF:000019">
    <property type="entry name" value="Transcription factor (Snd1/p100), putative"/>
    <property type="match status" value="1"/>
</dbReference>
<evidence type="ECO:0000256" key="1">
    <source>
        <dbReference type="ARBA" id="ARBA00004496"/>
    </source>
</evidence>
<dbReference type="AlphaFoldDB" id="A0A5J5FA10"/>
<feature type="domain" description="Tudor" evidence="7">
    <location>
        <begin position="693"/>
        <end position="753"/>
    </location>
</feature>
<evidence type="ECO:0000256" key="2">
    <source>
        <dbReference type="ARBA" id="ARBA00013404"/>
    </source>
</evidence>
<dbReference type="Gene3D" id="2.40.50.90">
    <property type="match status" value="5"/>
</dbReference>
<evidence type="ECO:0000256" key="5">
    <source>
        <dbReference type="ARBA" id="ARBA00022737"/>
    </source>
</evidence>
<dbReference type="FunFam" id="2.30.30.140:FF:000018">
    <property type="entry name" value="Serine/threonine-protein kinase 31"/>
    <property type="match status" value="1"/>
</dbReference>
<proteinExistence type="predicted"/>
<name>A0A5J5FA10_9PEZI</name>
<evidence type="ECO:0000256" key="6">
    <source>
        <dbReference type="PIRNR" id="PIRNR017179"/>
    </source>
</evidence>
<dbReference type="EMBL" id="VXIS01000011">
    <property type="protein sequence ID" value="KAA8913870.1"/>
    <property type="molecule type" value="Genomic_DNA"/>
</dbReference>
<dbReference type="PANTHER" id="PTHR12302:SF2">
    <property type="entry name" value="STAPHYLOCOCCAL NUCLEASE DOMAIN-CONTAINING PROTEIN 1"/>
    <property type="match status" value="1"/>
</dbReference>
<evidence type="ECO:0000259" key="8">
    <source>
        <dbReference type="PROSITE" id="PS50830"/>
    </source>
</evidence>
<dbReference type="PANTHER" id="PTHR12302">
    <property type="entry name" value="EBNA2 BINDING PROTEIN P100"/>
    <property type="match status" value="1"/>
</dbReference>
<dbReference type="GO" id="GO:0005634">
    <property type="term" value="C:nucleus"/>
    <property type="evidence" value="ECO:0007669"/>
    <property type="project" value="TreeGrafter"/>
</dbReference>
<gene>
    <name evidence="9" type="ORF">FN846DRAFT_37244</name>
</gene>
<dbReference type="Proteomes" id="UP000326924">
    <property type="component" value="Unassembled WGS sequence"/>
</dbReference>
<protein>
    <recommendedName>
        <fullName evidence="2">Probable endonuclease LCL3</fullName>
    </recommendedName>
    <alternativeName>
        <fullName evidence="3">Probable endonuclease lcl3</fullName>
    </alternativeName>
</protein>
<dbReference type="FunFam" id="2.40.50.90:FF:000001">
    <property type="entry name" value="Staphylococcal nuclease domain-containing protein"/>
    <property type="match status" value="1"/>
</dbReference>
<evidence type="ECO:0000313" key="9">
    <source>
        <dbReference type="EMBL" id="KAA8913870.1"/>
    </source>
</evidence>
<dbReference type="InterPro" id="IPR002999">
    <property type="entry name" value="Tudor"/>
</dbReference>
<dbReference type="InParanoid" id="A0A5J5FA10"/>
<dbReference type="SMART" id="SM00333">
    <property type="entry name" value="TUDOR"/>
    <property type="match status" value="1"/>
</dbReference>
<organism evidence="9 10">
    <name type="scientific">Sphaerosporella brunnea</name>
    <dbReference type="NCBI Taxonomy" id="1250544"/>
    <lineage>
        <taxon>Eukaryota</taxon>
        <taxon>Fungi</taxon>
        <taxon>Dikarya</taxon>
        <taxon>Ascomycota</taxon>
        <taxon>Pezizomycotina</taxon>
        <taxon>Pezizomycetes</taxon>
        <taxon>Pezizales</taxon>
        <taxon>Pyronemataceae</taxon>
        <taxon>Sphaerosporella</taxon>
    </lineage>
</organism>
<feature type="domain" description="TNase-like" evidence="8">
    <location>
        <begin position="479"/>
        <end position="612"/>
    </location>
</feature>
<reference evidence="9 10" key="1">
    <citation type="submission" date="2019-09" db="EMBL/GenBank/DDBJ databases">
        <title>Draft genome of the ectomycorrhizal ascomycete Sphaerosporella brunnea.</title>
        <authorList>
            <consortium name="DOE Joint Genome Institute"/>
            <person name="Benucci G.M."/>
            <person name="Marozzi G."/>
            <person name="Antonielli L."/>
            <person name="Sanchez S."/>
            <person name="Marco P."/>
            <person name="Wang X."/>
            <person name="Falini L.B."/>
            <person name="Barry K."/>
            <person name="Haridas S."/>
            <person name="Lipzen A."/>
            <person name="Labutti K."/>
            <person name="Grigoriev I.V."/>
            <person name="Murat C."/>
            <person name="Martin F."/>
            <person name="Albertini E."/>
            <person name="Donnini D."/>
            <person name="Bonito G."/>
        </authorList>
    </citation>
    <scope>NUCLEOTIDE SEQUENCE [LARGE SCALE GENOMIC DNA]</scope>
    <source>
        <strain evidence="9 10">Sb_GMNB300</strain>
    </source>
</reference>
<dbReference type="GO" id="GO:0006402">
    <property type="term" value="P:mRNA catabolic process"/>
    <property type="evidence" value="ECO:0007669"/>
    <property type="project" value="UniProtKB-UniRule"/>
</dbReference>
<dbReference type="PROSITE" id="PS50304">
    <property type="entry name" value="TUDOR"/>
    <property type="match status" value="1"/>
</dbReference>
<dbReference type="GO" id="GO:0003723">
    <property type="term" value="F:RNA binding"/>
    <property type="evidence" value="ECO:0007669"/>
    <property type="project" value="UniProtKB-UniRule"/>
</dbReference>
<feature type="domain" description="TNase-like" evidence="8">
    <location>
        <begin position="1"/>
        <end position="137"/>
    </location>
</feature>
<keyword evidence="5" id="KW-0677">Repeat</keyword>
<dbReference type="Pfam" id="PF00565">
    <property type="entry name" value="SNase"/>
    <property type="match status" value="5"/>
</dbReference>
<dbReference type="CDD" id="cd00175">
    <property type="entry name" value="SNc"/>
    <property type="match status" value="1"/>
</dbReference>
<evidence type="ECO:0000313" key="10">
    <source>
        <dbReference type="Proteomes" id="UP000326924"/>
    </source>
</evidence>
<dbReference type="InterPro" id="IPR035437">
    <property type="entry name" value="SNase_OB-fold_sf"/>
</dbReference>
<dbReference type="SMART" id="SM00318">
    <property type="entry name" value="SNc"/>
    <property type="match status" value="4"/>
</dbReference>
<keyword evidence="4 6" id="KW-0963">Cytoplasm</keyword>
<dbReference type="OrthoDB" id="10023235at2759"/>
<dbReference type="InterPro" id="IPR016071">
    <property type="entry name" value="Staphylococal_nuclease_OB-fold"/>
</dbReference>
<feature type="domain" description="TNase-like" evidence="8">
    <location>
        <begin position="313"/>
        <end position="450"/>
    </location>
</feature>
<evidence type="ECO:0000256" key="4">
    <source>
        <dbReference type="ARBA" id="ARBA00022490"/>
    </source>
</evidence>
<dbReference type="GO" id="GO:0005829">
    <property type="term" value="C:cytosol"/>
    <property type="evidence" value="ECO:0007669"/>
    <property type="project" value="UniProtKB-UniRule"/>
</dbReference>
<sequence>MAIVAIVKSVLSGDTIVLKSTKSGAEKTLTLPYVSAPRMRREGEEPHAFASRDFIRKRYVGKEVQFTITNSATGREYGFITLPDGRSLLELVVAEGVVKVRDDAGRRDDQAEHEHLIEKLRIYEDQARSAGKGLWSRTEDGQIETKYELESPSQFLEEYKGKAVPAIVERVISGDRFAVRMILEPKFHQQLLLLLAGVRTPQSTRVDTNQLVHPGEEFGDEAKDYVESRLLQRTVHIGLLGTTPQGLLIGSIVHPAGNIAELLLSRGYARCVDFHSSFLGPAMGGLRDAEKHAKDNQLRIFKAHQVKPKDSNSDFDAVVSRVMSADTIFVRNKAGVERKLNLSSIRQPKPSDPAQAPFLADSKEFLRKKVIGKHVHVHIDGKRPAQDGYEEKEMATVTLGDKNIALLLVEAGYAFVIRHRQGDEDRSPIWDSLAAAEEVAKKEQKGMYSPKTPQTAKMVEASETLQKAKTYLSFLQRQKRVPAIVDFVTSGSRFKVIIPKENARLTFILSGIKCPRTARNPSEQSEPFGPEALEYTSRKCMQRNVEIDVEDIDRVGGFIGTMYVNRENVTRGLVEEGLASVHVYSAEKSGHATELLGAENRAKSARKGMWHDWSPEKEAAEQAADYTSVSADSKAETIERRTDYRDVVISHCEANGSLRLQMVGPGTAALEDLMSAFRQFHVQPANNKPIEGPPKVGEYVAARFTEDDTFYRARIRHVDRLAKEAEVFYIDFGNSEKIPWSRIRPLTQPQFSTERLKPQATDATWSFIKFPTEQMWADEAHDMVISISGGRPLVAHVDHIRPDGQLMVSLYEPESTDNNKAGLNHELVAEGLAYIPKLDPALRKAYADKIEVLERAQQEAKSQRLGMWKYGDSTPDDE</sequence>
<dbReference type="SUPFAM" id="SSF50199">
    <property type="entry name" value="Staphylococcal nuclease"/>
    <property type="match status" value="5"/>
</dbReference>
<dbReference type="PROSITE" id="PS50830">
    <property type="entry name" value="TNASE_3"/>
    <property type="match status" value="4"/>
</dbReference>
<dbReference type="Pfam" id="PF00567">
    <property type="entry name" value="TUDOR"/>
    <property type="match status" value="1"/>
</dbReference>